<organism evidence="2 3">
    <name type="scientific">Colletotrichum sojae</name>
    <dbReference type="NCBI Taxonomy" id="2175907"/>
    <lineage>
        <taxon>Eukaryota</taxon>
        <taxon>Fungi</taxon>
        <taxon>Dikarya</taxon>
        <taxon>Ascomycota</taxon>
        <taxon>Pezizomycotina</taxon>
        <taxon>Sordariomycetes</taxon>
        <taxon>Hypocreomycetidae</taxon>
        <taxon>Glomerellales</taxon>
        <taxon>Glomerellaceae</taxon>
        <taxon>Colletotrichum</taxon>
        <taxon>Colletotrichum orchidearum species complex</taxon>
    </lineage>
</organism>
<feature type="region of interest" description="Disordered" evidence="1">
    <location>
        <begin position="1"/>
        <end position="34"/>
    </location>
</feature>
<protein>
    <submittedName>
        <fullName evidence="2">Uncharacterized protein</fullName>
    </submittedName>
</protein>
<accession>A0A8H6MFK0</accession>
<evidence type="ECO:0000313" key="3">
    <source>
        <dbReference type="Proteomes" id="UP000652219"/>
    </source>
</evidence>
<dbReference type="EMBL" id="WIGN01001109">
    <property type="protein sequence ID" value="KAF6780758.1"/>
    <property type="molecule type" value="Genomic_DNA"/>
</dbReference>
<reference evidence="2 3" key="1">
    <citation type="journal article" date="2020" name="Phytopathology">
        <title>Genome Sequence Resources of Colletotrichum truncatum, C. plurivorum, C. musicola, and C. sojae: Four Species Pathogenic to Soybean (Glycine max).</title>
        <authorList>
            <person name="Rogerio F."/>
            <person name="Boufleur T.R."/>
            <person name="Ciampi-Guillardi M."/>
            <person name="Sukno S.A."/>
            <person name="Thon M.R."/>
            <person name="Massola Junior N.S."/>
            <person name="Baroncelli R."/>
        </authorList>
    </citation>
    <scope>NUCLEOTIDE SEQUENCE [LARGE SCALE GENOMIC DNA]</scope>
    <source>
        <strain evidence="2 3">LFN0009</strain>
    </source>
</reference>
<evidence type="ECO:0000256" key="1">
    <source>
        <dbReference type="SAM" id="MobiDB-lite"/>
    </source>
</evidence>
<feature type="compositionally biased region" description="Basic and acidic residues" evidence="1">
    <location>
        <begin position="1"/>
        <end position="13"/>
    </location>
</feature>
<gene>
    <name evidence="2" type="ORF">CSOJ01_16120</name>
</gene>
<sequence>MSGLHDERFKALQDQELLPQENDAREGDAQEDGV</sequence>
<name>A0A8H6MFK0_9PEZI</name>
<comment type="caution">
    <text evidence="2">The sequence shown here is derived from an EMBL/GenBank/DDBJ whole genome shotgun (WGS) entry which is preliminary data.</text>
</comment>
<proteinExistence type="predicted"/>
<keyword evidence="3" id="KW-1185">Reference proteome</keyword>
<dbReference type="AlphaFoldDB" id="A0A8H6MFK0"/>
<dbReference type="Proteomes" id="UP000652219">
    <property type="component" value="Unassembled WGS sequence"/>
</dbReference>
<evidence type="ECO:0000313" key="2">
    <source>
        <dbReference type="EMBL" id="KAF6780758.1"/>
    </source>
</evidence>